<dbReference type="Pfam" id="PF26607">
    <property type="entry name" value="DUF8189"/>
    <property type="match status" value="1"/>
</dbReference>
<reference evidence="3" key="1">
    <citation type="journal article" date="2023" name="Mol. Phylogenet. Evol.">
        <title>Genome-scale phylogeny and comparative genomics of the fungal order Sordariales.</title>
        <authorList>
            <person name="Hensen N."/>
            <person name="Bonometti L."/>
            <person name="Westerberg I."/>
            <person name="Brannstrom I.O."/>
            <person name="Guillou S."/>
            <person name="Cros-Aarteil S."/>
            <person name="Calhoun S."/>
            <person name="Haridas S."/>
            <person name="Kuo A."/>
            <person name="Mondo S."/>
            <person name="Pangilinan J."/>
            <person name="Riley R."/>
            <person name="LaButti K."/>
            <person name="Andreopoulos B."/>
            <person name="Lipzen A."/>
            <person name="Chen C."/>
            <person name="Yan M."/>
            <person name="Daum C."/>
            <person name="Ng V."/>
            <person name="Clum A."/>
            <person name="Steindorff A."/>
            <person name="Ohm R.A."/>
            <person name="Martin F."/>
            <person name="Silar P."/>
            <person name="Natvig D.O."/>
            <person name="Lalanne C."/>
            <person name="Gautier V."/>
            <person name="Ament-Velasquez S.L."/>
            <person name="Kruys A."/>
            <person name="Hutchinson M.I."/>
            <person name="Powell A.J."/>
            <person name="Barry K."/>
            <person name="Miller A.N."/>
            <person name="Grigoriev I.V."/>
            <person name="Debuchy R."/>
            <person name="Gladieux P."/>
            <person name="Hiltunen Thoren M."/>
            <person name="Johannesson H."/>
        </authorList>
    </citation>
    <scope>NUCLEOTIDE SEQUENCE</scope>
    <source>
        <strain evidence="3">CBS 990.96</strain>
    </source>
</reference>
<dbReference type="EMBL" id="MU865444">
    <property type="protein sequence ID" value="KAK4223015.1"/>
    <property type="molecule type" value="Genomic_DNA"/>
</dbReference>
<reference evidence="3" key="2">
    <citation type="submission" date="2023-05" db="EMBL/GenBank/DDBJ databases">
        <authorList>
            <consortium name="Lawrence Berkeley National Laboratory"/>
            <person name="Steindorff A."/>
            <person name="Hensen N."/>
            <person name="Bonometti L."/>
            <person name="Westerberg I."/>
            <person name="Brannstrom I.O."/>
            <person name="Guillou S."/>
            <person name="Cros-Aarteil S."/>
            <person name="Calhoun S."/>
            <person name="Haridas S."/>
            <person name="Kuo A."/>
            <person name="Mondo S."/>
            <person name="Pangilinan J."/>
            <person name="Riley R."/>
            <person name="Labutti K."/>
            <person name="Andreopoulos B."/>
            <person name="Lipzen A."/>
            <person name="Chen C."/>
            <person name="Yanf M."/>
            <person name="Daum C."/>
            <person name="Ng V."/>
            <person name="Clum A."/>
            <person name="Ohm R."/>
            <person name="Martin F."/>
            <person name="Silar P."/>
            <person name="Natvig D."/>
            <person name="Lalanne C."/>
            <person name="Gautier V."/>
            <person name="Ament-Velasquez S.L."/>
            <person name="Kruys A."/>
            <person name="Hutchinson M.I."/>
            <person name="Powell A.J."/>
            <person name="Barry K."/>
            <person name="Miller A.N."/>
            <person name="Grigoriev I.V."/>
            <person name="Debuchy R."/>
            <person name="Gladieux P."/>
            <person name="Thoren M.H."/>
            <person name="Johannesson H."/>
        </authorList>
    </citation>
    <scope>NUCLEOTIDE SEQUENCE</scope>
    <source>
        <strain evidence="3">CBS 990.96</strain>
    </source>
</reference>
<keyword evidence="1" id="KW-0472">Membrane</keyword>
<sequence length="507" mass="55599">MSSQQHSFHDENLPEVVTEDSPEVYLRQPTHAEKQTIFPYYLYKASAGSQSAPSAVTTLIPWWRHPRSLWLIILTVFLAMGTAVAVLAVLLAKQLSRADVMPIFPSSMPEPPDDSNPDPKPSTTCRHTLCTSMITIVDDTTPSSPPNSKLFFALAKDSTILTRRGDGTSWFTDWTSVPLPDTANLKFLSQPSAVSYQTNSDGPATTVLAIDSNQNLRSKTLRKGTWDTEWINLRGGHTTPVSVCSNPGSRSFDIWSTGTDRALLHMHWNDSMSQYTPWMSETGTLTSAPFASCAGGDRGSIQVALLGAYIELPYTSFIKRWDGRKFKSEQFQEPTPRVQLTGDPVAVSLGPDRTDYFGIGKDDFALYHFSWTADAGLSSIRSLGGRFESIPLALVGGKDMVDIADMLVVGKDRVDVLVVGKDDDRLKHKALIGSTWGKEWNDLGGRFNSAPSGFVKDGKAFVYGLSNNGSMFHASWTVGIGYEWSDGSPWVIDGGNLTTEGFRKGMS</sequence>
<accession>A0AAN7BGT7</accession>
<comment type="caution">
    <text evidence="3">The sequence shown here is derived from an EMBL/GenBank/DDBJ whole genome shotgun (WGS) entry which is preliminary data.</text>
</comment>
<dbReference type="SUPFAM" id="SSF89372">
    <property type="entry name" value="Fucose-specific lectin"/>
    <property type="match status" value="1"/>
</dbReference>
<keyword evidence="1" id="KW-0812">Transmembrane</keyword>
<evidence type="ECO:0000313" key="3">
    <source>
        <dbReference type="EMBL" id="KAK4223015.1"/>
    </source>
</evidence>
<dbReference type="Gene3D" id="2.120.10.70">
    <property type="entry name" value="Fucose-specific lectin"/>
    <property type="match status" value="2"/>
</dbReference>
<proteinExistence type="predicted"/>
<feature type="transmembrane region" description="Helical" evidence="1">
    <location>
        <begin position="69"/>
        <end position="92"/>
    </location>
</feature>
<dbReference type="Proteomes" id="UP001301958">
    <property type="component" value="Unassembled WGS sequence"/>
</dbReference>
<protein>
    <recommendedName>
        <fullName evidence="2">PLL-like beta propeller domain-containing protein</fullName>
    </recommendedName>
</protein>
<organism evidence="3 4">
    <name type="scientific">Podospora fimiseda</name>
    <dbReference type="NCBI Taxonomy" id="252190"/>
    <lineage>
        <taxon>Eukaryota</taxon>
        <taxon>Fungi</taxon>
        <taxon>Dikarya</taxon>
        <taxon>Ascomycota</taxon>
        <taxon>Pezizomycotina</taxon>
        <taxon>Sordariomycetes</taxon>
        <taxon>Sordariomycetidae</taxon>
        <taxon>Sordariales</taxon>
        <taxon>Podosporaceae</taxon>
        <taxon>Podospora</taxon>
    </lineage>
</organism>
<evidence type="ECO:0000256" key="1">
    <source>
        <dbReference type="SAM" id="Phobius"/>
    </source>
</evidence>
<keyword evidence="1" id="KW-1133">Transmembrane helix</keyword>
<dbReference type="InterPro" id="IPR058502">
    <property type="entry name" value="PLL-like_beta-prop"/>
</dbReference>
<name>A0AAN7BGT7_9PEZI</name>
<evidence type="ECO:0000313" key="4">
    <source>
        <dbReference type="Proteomes" id="UP001301958"/>
    </source>
</evidence>
<gene>
    <name evidence="3" type="ORF">QBC38DRAFT_503523</name>
</gene>
<feature type="domain" description="PLL-like beta propeller" evidence="2">
    <location>
        <begin position="341"/>
        <end position="486"/>
    </location>
</feature>
<evidence type="ECO:0000259" key="2">
    <source>
        <dbReference type="Pfam" id="PF26607"/>
    </source>
</evidence>
<dbReference type="AlphaFoldDB" id="A0AAN7BGT7"/>
<keyword evidence="4" id="KW-1185">Reference proteome</keyword>